<dbReference type="Proteomes" id="UP001212152">
    <property type="component" value="Unassembled WGS sequence"/>
</dbReference>
<proteinExistence type="predicted"/>
<evidence type="ECO:0000313" key="1">
    <source>
        <dbReference type="EMBL" id="KAJ3167836.1"/>
    </source>
</evidence>
<dbReference type="AlphaFoldDB" id="A0AAD5TBI2"/>
<protein>
    <submittedName>
        <fullName evidence="1">Uncharacterized protein</fullName>
    </submittedName>
</protein>
<reference evidence="1" key="1">
    <citation type="submission" date="2020-05" db="EMBL/GenBank/DDBJ databases">
        <title>Phylogenomic resolution of chytrid fungi.</title>
        <authorList>
            <person name="Stajich J.E."/>
            <person name="Amses K."/>
            <person name="Simmons R."/>
            <person name="Seto K."/>
            <person name="Myers J."/>
            <person name="Bonds A."/>
            <person name="Quandt C.A."/>
            <person name="Barry K."/>
            <person name="Liu P."/>
            <person name="Grigoriev I."/>
            <person name="Longcore J.E."/>
            <person name="James T.Y."/>
        </authorList>
    </citation>
    <scope>NUCLEOTIDE SEQUENCE</scope>
    <source>
        <strain evidence="1">JEL0379</strain>
    </source>
</reference>
<keyword evidence="2" id="KW-1185">Reference proteome</keyword>
<dbReference type="EMBL" id="JADGJQ010000130">
    <property type="protein sequence ID" value="KAJ3167836.1"/>
    <property type="molecule type" value="Genomic_DNA"/>
</dbReference>
<organism evidence="1 2">
    <name type="scientific">Geranomyces variabilis</name>
    <dbReference type="NCBI Taxonomy" id="109894"/>
    <lineage>
        <taxon>Eukaryota</taxon>
        <taxon>Fungi</taxon>
        <taxon>Fungi incertae sedis</taxon>
        <taxon>Chytridiomycota</taxon>
        <taxon>Chytridiomycota incertae sedis</taxon>
        <taxon>Chytridiomycetes</taxon>
        <taxon>Spizellomycetales</taxon>
        <taxon>Powellomycetaceae</taxon>
        <taxon>Geranomyces</taxon>
    </lineage>
</organism>
<evidence type="ECO:0000313" key="2">
    <source>
        <dbReference type="Proteomes" id="UP001212152"/>
    </source>
</evidence>
<gene>
    <name evidence="1" type="ORF">HDU87_001429</name>
</gene>
<name>A0AAD5TBI2_9FUNG</name>
<sequence>MDSLSKEYLPGADTFTADCLEVWEGYMSEVERRQTSLNPQRAQRGRHESLLADWYTANTASAEFFTTEMKARYTSMRVRVNRSVARGLTAAPFSARFTTMAEKFELCDDKWFKFWAPRQQQLPDRLVDSIANALFVDTASAAAAFEVEADTKQPSIRILSDIVAFLGTNLTFAMELAHHLGNGENLNAKIGVARSDFAITSSEAKNVGRAGAAFLIAEFAAGADAHPIHKDTFVSTAEAVFESHRIVAHLDIDSVPLGRVHILLGSDRKLKFGVVQPIYLPGGIFWERQMEGLTFDLSKTLPFADRLENALRMACYMKEVVLPDCYRLCGSLSSSTVDATAELLPVLPTKIPPQRAPGAITPLAKRRRK</sequence>
<comment type="caution">
    <text evidence="1">The sequence shown here is derived from an EMBL/GenBank/DDBJ whole genome shotgun (WGS) entry which is preliminary data.</text>
</comment>
<accession>A0AAD5TBI2</accession>